<feature type="transmembrane region" description="Helical" evidence="1">
    <location>
        <begin position="86"/>
        <end position="110"/>
    </location>
</feature>
<accession>A0A146M6I4</accession>
<feature type="chain" id="PRO_5007527653" evidence="2">
    <location>
        <begin position="21"/>
        <end position="223"/>
    </location>
</feature>
<feature type="signal peptide" evidence="2">
    <location>
        <begin position="1"/>
        <end position="20"/>
    </location>
</feature>
<dbReference type="EMBL" id="GDHC01003987">
    <property type="protein sequence ID" value="JAQ14642.1"/>
    <property type="molecule type" value="Transcribed_RNA"/>
</dbReference>
<keyword evidence="2" id="KW-0732">Signal</keyword>
<keyword evidence="1" id="KW-1133">Transmembrane helix</keyword>
<proteinExistence type="predicted"/>
<protein>
    <submittedName>
        <fullName evidence="3">Uncharacterized protein</fullName>
    </submittedName>
</protein>
<feature type="transmembrane region" description="Helical" evidence="1">
    <location>
        <begin position="23"/>
        <end position="44"/>
    </location>
</feature>
<dbReference type="AlphaFoldDB" id="A0A146M6I4"/>
<gene>
    <name evidence="3" type="ORF">g.28660</name>
</gene>
<evidence type="ECO:0000256" key="1">
    <source>
        <dbReference type="SAM" id="Phobius"/>
    </source>
</evidence>
<feature type="transmembrane region" description="Helical" evidence="1">
    <location>
        <begin position="56"/>
        <end position="80"/>
    </location>
</feature>
<keyword evidence="1" id="KW-0472">Membrane</keyword>
<feature type="transmembrane region" description="Helical" evidence="1">
    <location>
        <begin position="122"/>
        <end position="145"/>
    </location>
</feature>
<organism evidence="3">
    <name type="scientific">Lygus hesperus</name>
    <name type="common">Western plant bug</name>
    <dbReference type="NCBI Taxonomy" id="30085"/>
    <lineage>
        <taxon>Eukaryota</taxon>
        <taxon>Metazoa</taxon>
        <taxon>Ecdysozoa</taxon>
        <taxon>Arthropoda</taxon>
        <taxon>Hexapoda</taxon>
        <taxon>Insecta</taxon>
        <taxon>Pterygota</taxon>
        <taxon>Neoptera</taxon>
        <taxon>Paraneoptera</taxon>
        <taxon>Hemiptera</taxon>
        <taxon>Heteroptera</taxon>
        <taxon>Panheteroptera</taxon>
        <taxon>Cimicomorpha</taxon>
        <taxon>Miridae</taxon>
        <taxon>Mirini</taxon>
        <taxon>Lygus</taxon>
    </lineage>
</organism>
<evidence type="ECO:0000313" key="3">
    <source>
        <dbReference type="EMBL" id="JAQ14642.1"/>
    </source>
</evidence>
<keyword evidence="1" id="KW-0812">Transmembrane</keyword>
<name>A0A146M6I4_LYGHE</name>
<reference evidence="3" key="1">
    <citation type="journal article" date="2016" name="Gigascience">
        <title>De novo construction of an expanded transcriptome assembly for the western tarnished plant bug, Lygus hesperus.</title>
        <authorList>
            <person name="Tassone E.E."/>
            <person name="Geib S.M."/>
            <person name="Hall B."/>
            <person name="Fabrick J.A."/>
            <person name="Brent C.S."/>
            <person name="Hull J.J."/>
        </authorList>
    </citation>
    <scope>NUCLEOTIDE SEQUENCE</scope>
</reference>
<evidence type="ECO:0000256" key="2">
    <source>
        <dbReference type="SAM" id="SignalP"/>
    </source>
</evidence>
<sequence>MLAATTTTAVILACIAPTDSTSGIPVGILGTVVVAAFLLHLQSCQSLCLHPTHRDVFVGCCCCYRCVCALVAATSYAVAIPAVDPATISTVVVDGIAAFVGVLFATVVATAHAHSTSPLFPILVNFSILLHHPCLPSLVALVMVLHPLCCTLYPSSYSVGAPLSPSTPHSFVSSKSVCRVDCSLDPYLQSPHRFVRFVIVTTRRCARNSGIPAAIRCATTPHS</sequence>